<dbReference type="EMBL" id="BLAF01000041">
    <property type="protein sequence ID" value="GES23413.1"/>
    <property type="molecule type" value="Genomic_DNA"/>
</dbReference>
<protein>
    <submittedName>
        <fullName evidence="1">Uncharacterized protein</fullName>
    </submittedName>
</protein>
<dbReference type="Proteomes" id="UP000377595">
    <property type="component" value="Unassembled WGS sequence"/>
</dbReference>
<name>A0A5M3XVQ5_9ACTN</name>
<keyword evidence="2" id="KW-1185">Reference proteome</keyword>
<organism evidence="1 2">
    <name type="scientific">Acrocarpospora pleiomorpha</name>
    <dbReference type="NCBI Taxonomy" id="90975"/>
    <lineage>
        <taxon>Bacteria</taxon>
        <taxon>Bacillati</taxon>
        <taxon>Actinomycetota</taxon>
        <taxon>Actinomycetes</taxon>
        <taxon>Streptosporangiales</taxon>
        <taxon>Streptosporangiaceae</taxon>
        <taxon>Acrocarpospora</taxon>
    </lineage>
</organism>
<proteinExistence type="predicted"/>
<comment type="caution">
    <text evidence="1">The sequence shown here is derived from an EMBL/GenBank/DDBJ whole genome shotgun (WGS) entry which is preliminary data.</text>
</comment>
<evidence type="ECO:0000313" key="2">
    <source>
        <dbReference type="Proteomes" id="UP000377595"/>
    </source>
</evidence>
<gene>
    <name evidence="1" type="ORF">Aple_063120</name>
</gene>
<dbReference type="AlphaFoldDB" id="A0A5M3XVQ5"/>
<evidence type="ECO:0000313" key="1">
    <source>
        <dbReference type="EMBL" id="GES23413.1"/>
    </source>
</evidence>
<accession>A0A5M3XVQ5</accession>
<sequence length="95" mass="9717">MSASAPAAIKPIRRLLGVGSPNRVVTTTAPTANAAVVADENAWYALPTLDVNEPPKIPVTKSQIPGNTLEHTTASMIQAAGSRSLAGSTLITVTP</sequence>
<reference evidence="1 2" key="1">
    <citation type="submission" date="2019-10" db="EMBL/GenBank/DDBJ databases">
        <title>Whole genome shotgun sequence of Acrocarpospora pleiomorpha NBRC 16267.</title>
        <authorList>
            <person name="Ichikawa N."/>
            <person name="Kimura A."/>
            <person name="Kitahashi Y."/>
            <person name="Komaki H."/>
            <person name="Oguchi A."/>
        </authorList>
    </citation>
    <scope>NUCLEOTIDE SEQUENCE [LARGE SCALE GENOMIC DNA]</scope>
    <source>
        <strain evidence="1 2">NBRC 16267</strain>
    </source>
</reference>